<gene>
    <name evidence="1" type="ORF">WISP_88695</name>
</gene>
<sequence length="213" mass="24619">MTREMENLSYEERLRELSSFSLEKKGIWGDIIVAFQHLKGACKKDGEGCITTACSDRTWGYGFKLKESRFRSDIRKNFFTVSVVRHWKRLPREAVNASSQEMFKDAGQTQSCLKDRQQLDYNGGGQKHQLRVQSLGLFVPVQMLSEQRKWEVTPPKNVPKVSFTDAEYLHVAQANLKTVFSFPQKARLEGVQKDTFSKTLPLENLLDKDIYFK</sequence>
<reference evidence="1" key="1">
    <citation type="submission" date="2019-10" db="EMBL/GenBank/DDBJ databases">
        <authorList>
            <person name="Soares A.E.R."/>
            <person name="Aleixo A."/>
            <person name="Schneider P."/>
            <person name="Miyaki C.Y."/>
            <person name="Schneider M.P."/>
            <person name="Mello C."/>
            <person name="Vasconcelos A.T.R."/>
        </authorList>
    </citation>
    <scope>NUCLEOTIDE SEQUENCE</scope>
    <source>
        <tissue evidence="1">Muscle</tissue>
    </source>
</reference>
<name>A0ABQ9D2A9_9PASS</name>
<comment type="caution">
    <text evidence="1">The sequence shown here is derived from an EMBL/GenBank/DDBJ whole genome shotgun (WGS) entry which is preliminary data.</text>
</comment>
<proteinExistence type="predicted"/>
<protein>
    <submittedName>
        <fullName evidence="1">Uncharacterized protein</fullName>
    </submittedName>
</protein>
<accession>A0ABQ9D2A9</accession>
<evidence type="ECO:0000313" key="2">
    <source>
        <dbReference type="Proteomes" id="UP001145742"/>
    </source>
</evidence>
<evidence type="ECO:0000313" key="1">
    <source>
        <dbReference type="EMBL" id="KAJ7413738.1"/>
    </source>
</evidence>
<dbReference type="EMBL" id="WHWB01034126">
    <property type="protein sequence ID" value="KAJ7413738.1"/>
    <property type="molecule type" value="Genomic_DNA"/>
</dbReference>
<dbReference type="Proteomes" id="UP001145742">
    <property type="component" value="Unassembled WGS sequence"/>
</dbReference>
<organism evidence="1 2">
    <name type="scientific">Willisornis vidua</name>
    <name type="common">Xingu scale-backed antbird</name>
    <dbReference type="NCBI Taxonomy" id="1566151"/>
    <lineage>
        <taxon>Eukaryota</taxon>
        <taxon>Metazoa</taxon>
        <taxon>Chordata</taxon>
        <taxon>Craniata</taxon>
        <taxon>Vertebrata</taxon>
        <taxon>Euteleostomi</taxon>
        <taxon>Archelosauria</taxon>
        <taxon>Archosauria</taxon>
        <taxon>Dinosauria</taxon>
        <taxon>Saurischia</taxon>
        <taxon>Theropoda</taxon>
        <taxon>Coelurosauria</taxon>
        <taxon>Aves</taxon>
        <taxon>Neognathae</taxon>
        <taxon>Neoaves</taxon>
        <taxon>Telluraves</taxon>
        <taxon>Australaves</taxon>
        <taxon>Passeriformes</taxon>
        <taxon>Thamnophilidae</taxon>
        <taxon>Willisornis</taxon>
    </lineage>
</organism>
<keyword evidence="2" id="KW-1185">Reference proteome</keyword>